<accession>A0A923LD38</accession>
<keyword evidence="1" id="KW-0472">Membrane</keyword>
<protein>
    <recommendedName>
        <fullName evidence="4">DUF4367 domain-containing protein</fullName>
    </recommendedName>
</protein>
<keyword evidence="1" id="KW-1133">Transmembrane helix</keyword>
<evidence type="ECO:0008006" key="4">
    <source>
        <dbReference type="Google" id="ProtNLM"/>
    </source>
</evidence>
<reference evidence="2" key="1">
    <citation type="submission" date="2020-08" db="EMBL/GenBank/DDBJ databases">
        <title>Genome public.</title>
        <authorList>
            <person name="Liu C."/>
            <person name="Sun Q."/>
        </authorList>
    </citation>
    <scope>NUCLEOTIDE SEQUENCE</scope>
    <source>
        <strain evidence="2">NSJ-68</strain>
    </source>
</reference>
<sequence>MKLENMNRDFPKMPEEMRQMIEQEVEKQLAKPDMLPGNRKTGRHISKKRLAIAVAAATLALGTTVFAGVLYGLKNNRVGRYAYETKLERQDGAQDSAVSAADEQHYVKIQASYLPDGMVQTEEGKYNYRDGRGGVTMGCYYMDTGDTSFEKLSYNVTEKEERKVNGRDSVYLKTALNAYNQSLYVAYPEEHLVLEMLISSDVSKEEALKIAQGVTVMPTEETTGDDVLLCYNWSSYLEAEKANALAEESTDSVGMTFSKKLLEKAENIGATMDMENNSLEKLPGLTAKVTDVQVADNKNILPEGMLDADAATAFDANGNLKSSTISYIREGDGVDTLDQVVKTEKSENKLIYVTVEYTNTGSDILTDIMYNGSIQLLETKGDRASVWHRELETPAAGDEWNYVVEEGLMLTAEVGAYDVRGGERGNNYIDTLKPGETVTVHEAFAVPADKLGEMYLNLDGTGEAQSALENGWMVDIRK</sequence>
<dbReference type="AlphaFoldDB" id="A0A923LD38"/>
<evidence type="ECO:0000313" key="2">
    <source>
        <dbReference type="EMBL" id="MBC5659954.1"/>
    </source>
</evidence>
<name>A0A923LD38_9FIRM</name>
<organism evidence="2 3">
    <name type="scientific">Anaerosacchariphilus hominis</name>
    <dbReference type="NCBI Taxonomy" id="2763017"/>
    <lineage>
        <taxon>Bacteria</taxon>
        <taxon>Bacillati</taxon>
        <taxon>Bacillota</taxon>
        <taxon>Clostridia</taxon>
        <taxon>Lachnospirales</taxon>
        <taxon>Lachnospiraceae</taxon>
        <taxon>Anaerosacchariphilus</taxon>
    </lineage>
</organism>
<gene>
    <name evidence="2" type="ORF">H8S44_09235</name>
</gene>
<dbReference type="EMBL" id="JACOOR010000005">
    <property type="protein sequence ID" value="MBC5659954.1"/>
    <property type="molecule type" value="Genomic_DNA"/>
</dbReference>
<keyword evidence="1" id="KW-0812">Transmembrane</keyword>
<keyword evidence="3" id="KW-1185">Reference proteome</keyword>
<evidence type="ECO:0000256" key="1">
    <source>
        <dbReference type="SAM" id="Phobius"/>
    </source>
</evidence>
<feature type="transmembrane region" description="Helical" evidence="1">
    <location>
        <begin position="50"/>
        <end position="73"/>
    </location>
</feature>
<comment type="caution">
    <text evidence="2">The sequence shown here is derived from an EMBL/GenBank/DDBJ whole genome shotgun (WGS) entry which is preliminary data.</text>
</comment>
<dbReference type="RefSeq" id="WP_186873416.1">
    <property type="nucleotide sequence ID" value="NZ_JACOOR010000005.1"/>
</dbReference>
<evidence type="ECO:0000313" key="3">
    <source>
        <dbReference type="Proteomes" id="UP000649345"/>
    </source>
</evidence>
<proteinExistence type="predicted"/>
<dbReference type="Proteomes" id="UP000649345">
    <property type="component" value="Unassembled WGS sequence"/>
</dbReference>